<dbReference type="Pfam" id="PF02470">
    <property type="entry name" value="MlaD"/>
    <property type="match status" value="1"/>
</dbReference>
<name>A0A8J3Q5X6_9ACTN</name>
<dbReference type="InterPro" id="IPR052336">
    <property type="entry name" value="MlaD_Phospholipid_Transporter"/>
</dbReference>
<dbReference type="NCBIfam" id="TIGR00996">
    <property type="entry name" value="Mtu_fam_mce"/>
    <property type="match status" value="1"/>
</dbReference>
<evidence type="ECO:0000313" key="3">
    <source>
        <dbReference type="EMBL" id="GIH04638.1"/>
    </source>
</evidence>
<sequence length="321" mass="33895">MKPARVGLIGVAVAALLLVAAFRIDDLPLIGGGDTHTAAFRDASGLAEGNEVRVAGVKVGKVTAVSLARGAGGAYVRVSFRVSDVALGPQTGATIRIKTVLGQKYLALHPQGTGSLTEEIPLERTSSPFDVIEAVQGLAGTLDQIDTAQLAQAFTVLTETFDDTPAAVKASLDGLSRLSKTVAQRDGQLRELLAHARNVTGVLAERDEEFRKLLTDANLLLAEVQRRRDAIHTLLTATSELADQISGLITENSQTLKPALQKLRAVVGVLQRNRSNLEATLTSLAPFVNAFANVVGNGRWFDSYVDGLVQGLTPTVRTGGN</sequence>
<dbReference type="InterPro" id="IPR003399">
    <property type="entry name" value="Mce/MlaD"/>
</dbReference>
<proteinExistence type="predicted"/>
<organism evidence="3 4">
    <name type="scientific">Rhizocola hellebori</name>
    <dbReference type="NCBI Taxonomy" id="1392758"/>
    <lineage>
        <taxon>Bacteria</taxon>
        <taxon>Bacillati</taxon>
        <taxon>Actinomycetota</taxon>
        <taxon>Actinomycetes</taxon>
        <taxon>Micromonosporales</taxon>
        <taxon>Micromonosporaceae</taxon>
        <taxon>Rhizocola</taxon>
    </lineage>
</organism>
<dbReference type="InterPro" id="IPR005693">
    <property type="entry name" value="Mce"/>
</dbReference>
<feature type="domain" description="Mce/MlaD" evidence="1">
    <location>
        <begin position="34"/>
        <end position="110"/>
    </location>
</feature>
<keyword evidence="4" id="KW-1185">Reference proteome</keyword>
<reference evidence="3" key="1">
    <citation type="submission" date="2021-01" db="EMBL/GenBank/DDBJ databases">
        <title>Whole genome shotgun sequence of Rhizocola hellebori NBRC 109834.</title>
        <authorList>
            <person name="Komaki H."/>
            <person name="Tamura T."/>
        </authorList>
    </citation>
    <scope>NUCLEOTIDE SEQUENCE</scope>
    <source>
        <strain evidence="3">NBRC 109834</strain>
    </source>
</reference>
<evidence type="ECO:0000259" key="1">
    <source>
        <dbReference type="Pfam" id="PF02470"/>
    </source>
</evidence>
<dbReference type="GO" id="GO:0005576">
    <property type="term" value="C:extracellular region"/>
    <property type="evidence" value="ECO:0007669"/>
    <property type="project" value="TreeGrafter"/>
</dbReference>
<evidence type="ECO:0000313" key="4">
    <source>
        <dbReference type="Proteomes" id="UP000612899"/>
    </source>
</evidence>
<protein>
    <submittedName>
        <fullName evidence="3">ABC transporter substrate-binding protein</fullName>
    </submittedName>
</protein>
<dbReference type="PANTHER" id="PTHR33371:SF18">
    <property type="entry name" value="MCE-FAMILY PROTEIN MCE3C"/>
    <property type="match status" value="1"/>
</dbReference>
<dbReference type="Proteomes" id="UP000612899">
    <property type="component" value="Unassembled WGS sequence"/>
</dbReference>
<dbReference type="InterPro" id="IPR024516">
    <property type="entry name" value="Mce_C"/>
</dbReference>
<comment type="caution">
    <text evidence="3">The sequence shown here is derived from an EMBL/GenBank/DDBJ whole genome shotgun (WGS) entry which is preliminary data.</text>
</comment>
<accession>A0A8J3Q5X6</accession>
<feature type="domain" description="Mammalian cell entry C-terminal" evidence="2">
    <location>
        <begin position="119"/>
        <end position="298"/>
    </location>
</feature>
<dbReference type="Pfam" id="PF11887">
    <property type="entry name" value="Mce4_CUP1"/>
    <property type="match status" value="1"/>
</dbReference>
<dbReference type="PANTHER" id="PTHR33371">
    <property type="entry name" value="INTERMEMBRANE PHOSPHOLIPID TRANSPORT SYSTEM BINDING PROTEIN MLAD-RELATED"/>
    <property type="match status" value="1"/>
</dbReference>
<dbReference type="EMBL" id="BONY01000014">
    <property type="protein sequence ID" value="GIH04638.1"/>
    <property type="molecule type" value="Genomic_DNA"/>
</dbReference>
<dbReference type="PRINTS" id="PR01782">
    <property type="entry name" value="MCEVIRFACTOR"/>
</dbReference>
<evidence type="ECO:0000259" key="2">
    <source>
        <dbReference type="Pfam" id="PF11887"/>
    </source>
</evidence>
<gene>
    <name evidence="3" type="ORF">Rhe02_27050</name>
</gene>
<dbReference type="AlphaFoldDB" id="A0A8J3Q5X6"/>
<dbReference type="RefSeq" id="WP_203908520.1">
    <property type="nucleotide sequence ID" value="NZ_BONY01000014.1"/>
</dbReference>